<dbReference type="HAMAP" id="MF_00165">
    <property type="entry name" value="Thymidylate_kinase"/>
    <property type="match status" value="1"/>
</dbReference>
<evidence type="ECO:0000256" key="6">
    <source>
        <dbReference type="ARBA" id="ARBA00022741"/>
    </source>
</evidence>
<keyword evidence="8 12" id="KW-0067">ATP-binding</keyword>
<dbReference type="EC" id="2.7.4.9" evidence="2 12"/>
<evidence type="ECO:0000256" key="7">
    <source>
        <dbReference type="ARBA" id="ARBA00022777"/>
    </source>
</evidence>
<dbReference type="OrthoDB" id="9774907at2"/>
<sequence length="214" mass="22161">MSTARGRFIAFEGGEGAGKSTQAKLLAEALRALGFSVVMTREPGGTPGAEAIRNLLLNPPGGEWTAEAEALLFAAARADHVAQLIRPALARGDWVICDRFVDSSRAYQGGAGGLGDDAILSLHAFGSDGMRPDRVILIEGDEASLAQRLATRGAISDAIEGRPASYHRAVADAFGNIAQADPSGFVPIDGIGAPEDVHRRIMTAIADLTAGEAA</sequence>
<reference evidence="15" key="1">
    <citation type="submission" date="2016-12" db="EMBL/GenBank/DDBJ databases">
        <authorList>
            <person name="Varghese N."/>
            <person name="Submissions S."/>
        </authorList>
    </citation>
    <scope>NUCLEOTIDE SEQUENCE [LARGE SCALE GENOMIC DNA]</scope>
    <source>
        <strain evidence="15">DSM 11032</strain>
    </source>
</reference>
<dbReference type="AlphaFoldDB" id="A0A1M7S6G4"/>
<accession>A0A1M7S6G4</accession>
<evidence type="ECO:0000256" key="9">
    <source>
        <dbReference type="ARBA" id="ARBA00029962"/>
    </source>
</evidence>
<evidence type="ECO:0000256" key="10">
    <source>
        <dbReference type="ARBA" id="ARBA00048743"/>
    </source>
</evidence>
<dbReference type="NCBIfam" id="TIGR00041">
    <property type="entry name" value="DTMP_kinase"/>
    <property type="match status" value="1"/>
</dbReference>
<dbReference type="InterPro" id="IPR039430">
    <property type="entry name" value="Thymidylate_kin-like_dom"/>
</dbReference>
<comment type="catalytic activity">
    <reaction evidence="10 12">
        <text>dTMP + ATP = dTDP + ADP</text>
        <dbReference type="Rhea" id="RHEA:13517"/>
        <dbReference type="ChEBI" id="CHEBI:30616"/>
        <dbReference type="ChEBI" id="CHEBI:58369"/>
        <dbReference type="ChEBI" id="CHEBI:63528"/>
        <dbReference type="ChEBI" id="CHEBI:456216"/>
        <dbReference type="EC" id="2.7.4.9"/>
    </reaction>
</comment>
<dbReference type="CDD" id="cd01672">
    <property type="entry name" value="TMPK"/>
    <property type="match status" value="1"/>
</dbReference>
<keyword evidence="6 12" id="KW-0547">Nucleotide-binding</keyword>
<feature type="binding site" evidence="12">
    <location>
        <begin position="13"/>
        <end position="20"/>
    </location>
    <ligand>
        <name>ATP</name>
        <dbReference type="ChEBI" id="CHEBI:30616"/>
    </ligand>
</feature>
<evidence type="ECO:0000256" key="8">
    <source>
        <dbReference type="ARBA" id="ARBA00022840"/>
    </source>
</evidence>
<dbReference type="InterPro" id="IPR027417">
    <property type="entry name" value="P-loop_NTPase"/>
</dbReference>
<evidence type="ECO:0000313" key="15">
    <source>
        <dbReference type="Proteomes" id="UP000184391"/>
    </source>
</evidence>
<dbReference type="GO" id="GO:0004798">
    <property type="term" value="F:dTMP kinase activity"/>
    <property type="evidence" value="ECO:0007669"/>
    <property type="project" value="UniProtKB-UniRule"/>
</dbReference>
<evidence type="ECO:0000256" key="2">
    <source>
        <dbReference type="ARBA" id="ARBA00012980"/>
    </source>
</evidence>
<keyword evidence="4 12" id="KW-0808">Transferase</keyword>
<dbReference type="Pfam" id="PF02223">
    <property type="entry name" value="Thymidylate_kin"/>
    <property type="match status" value="1"/>
</dbReference>
<gene>
    <name evidence="12" type="primary">tmk</name>
    <name evidence="14" type="ORF">SAMN02745193_01085</name>
</gene>
<dbReference type="GO" id="GO:0006233">
    <property type="term" value="P:dTDP biosynthetic process"/>
    <property type="evidence" value="ECO:0007669"/>
    <property type="project" value="InterPro"/>
</dbReference>
<evidence type="ECO:0000256" key="1">
    <source>
        <dbReference type="ARBA" id="ARBA00009776"/>
    </source>
</evidence>
<evidence type="ECO:0000256" key="12">
    <source>
        <dbReference type="HAMAP-Rule" id="MF_00165"/>
    </source>
</evidence>
<evidence type="ECO:0000256" key="5">
    <source>
        <dbReference type="ARBA" id="ARBA00022727"/>
    </source>
</evidence>
<name>A0A1M7S6G4_9SPHN</name>
<dbReference type="InterPro" id="IPR018094">
    <property type="entry name" value="Thymidylate_kinase"/>
</dbReference>
<comment type="function">
    <text evidence="11 12">Phosphorylation of dTMP to form dTDP in both de novo and salvage pathways of dTTP synthesis.</text>
</comment>
<dbReference type="PROSITE" id="PS01331">
    <property type="entry name" value="THYMIDYLATE_KINASE"/>
    <property type="match status" value="1"/>
</dbReference>
<evidence type="ECO:0000256" key="11">
    <source>
        <dbReference type="ARBA" id="ARBA00057735"/>
    </source>
</evidence>
<dbReference type="PANTHER" id="PTHR10344">
    <property type="entry name" value="THYMIDYLATE KINASE"/>
    <property type="match status" value="1"/>
</dbReference>
<dbReference type="EMBL" id="FRDF01000005">
    <property type="protein sequence ID" value="SHN54041.1"/>
    <property type="molecule type" value="Genomic_DNA"/>
</dbReference>
<evidence type="ECO:0000256" key="3">
    <source>
        <dbReference type="ARBA" id="ARBA00017144"/>
    </source>
</evidence>
<protein>
    <recommendedName>
        <fullName evidence="3 12">Thymidylate kinase</fullName>
        <ecNumber evidence="2 12">2.7.4.9</ecNumber>
    </recommendedName>
    <alternativeName>
        <fullName evidence="9 12">dTMP kinase</fullName>
    </alternativeName>
</protein>
<proteinExistence type="inferred from homology"/>
<keyword evidence="7 12" id="KW-0418">Kinase</keyword>
<dbReference type="STRING" id="198312.SAMN02745193_01085"/>
<evidence type="ECO:0000256" key="4">
    <source>
        <dbReference type="ARBA" id="ARBA00022679"/>
    </source>
</evidence>
<organism evidence="14 15">
    <name type="scientific">Erythrobacter sanguineus</name>
    <dbReference type="NCBI Taxonomy" id="198312"/>
    <lineage>
        <taxon>Bacteria</taxon>
        <taxon>Pseudomonadati</taxon>
        <taxon>Pseudomonadota</taxon>
        <taxon>Alphaproteobacteria</taxon>
        <taxon>Sphingomonadales</taxon>
        <taxon>Erythrobacteraceae</taxon>
        <taxon>Erythrobacter/Porphyrobacter group</taxon>
        <taxon>Erythrobacter</taxon>
    </lineage>
</organism>
<feature type="domain" description="Thymidylate kinase-like" evidence="13">
    <location>
        <begin position="11"/>
        <end position="201"/>
    </location>
</feature>
<dbReference type="InterPro" id="IPR018095">
    <property type="entry name" value="Thymidylate_kin_CS"/>
</dbReference>
<dbReference type="Gene3D" id="3.40.50.300">
    <property type="entry name" value="P-loop containing nucleotide triphosphate hydrolases"/>
    <property type="match status" value="1"/>
</dbReference>
<dbReference type="RefSeq" id="WP_072673638.1">
    <property type="nucleotide sequence ID" value="NZ_FRDF01000005.1"/>
</dbReference>
<dbReference type="GO" id="GO:0006227">
    <property type="term" value="P:dUDP biosynthetic process"/>
    <property type="evidence" value="ECO:0007669"/>
    <property type="project" value="TreeGrafter"/>
</dbReference>
<evidence type="ECO:0000259" key="13">
    <source>
        <dbReference type="Pfam" id="PF02223"/>
    </source>
</evidence>
<dbReference type="GO" id="GO:0005829">
    <property type="term" value="C:cytosol"/>
    <property type="evidence" value="ECO:0007669"/>
    <property type="project" value="TreeGrafter"/>
</dbReference>
<comment type="similarity">
    <text evidence="1 12">Belongs to the thymidylate kinase family.</text>
</comment>
<dbReference type="FunFam" id="3.40.50.300:FF:000225">
    <property type="entry name" value="Thymidylate kinase"/>
    <property type="match status" value="1"/>
</dbReference>
<keyword evidence="15" id="KW-1185">Reference proteome</keyword>
<dbReference type="GO" id="GO:0005524">
    <property type="term" value="F:ATP binding"/>
    <property type="evidence" value="ECO:0007669"/>
    <property type="project" value="UniProtKB-UniRule"/>
</dbReference>
<dbReference type="PANTHER" id="PTHR10344:SF4">
    <property type="entry name" value="UMP-CMP KINASE 2, MITOCHONDRIAL"/>
    <property type="match status" value="1"/>
</dbReference>
<dbReference type="Proteomes" id="UP000184391">
    <property type="component" value="Unassembled WGS sequence"/>
</dbReference>
<dbReference type="GO" id="GO:0006235">
    <property type="term" value="P:dTTP biosynthetic process"/>
    <property type="evidence" value="ECO:0007669"/>
    <property type="project" value="UniProtKB-UniRule"/>
</dbReference>
<keyword evidence="5 12" id="KW-0545">Nucleotide biosynthesis</keyword>
<evidence type="ECO:0000313" key="14">
    <source>
        <dbReference type="EMBL" id="SHN54041.1"/>
    </source>
</evidence>
<dbReference type="SUPFAM" id="SSF52540">
    <property type="entry name" value="P-loop containing nucleoside triphosphate hydrolases"/>
    <property type="match status" value="1"/>
</dbReference>